<name>A0ABR8KC36_9NOSO</name>
<sequence length="58" mass="6370">MPKILLEAMAFAKPAVTSLAGSIPLAMRYYRFKDALFAATQSDVADILNSDRSQTHII</sequence>
<proteinExistence type="predicted"/>
<reference evidence="1 2" key="1">
    <citation type="journal article" date="2020" name="ISME J.">
        <title>Comparative genomics reveals insights into cyanobacterial evolution and habitat adaptation.</title>
        <authorList>
            <person name="Chen M.Y."/>
            <person name="Teng W.K."/>
            <person name="Zhao L."/>
            <person name="Hu C.X."/>
            <person name="Zhou Y.K."/>
            <person name="Han B.P."/>
            <person name="Song L.R."/>
            <person name="Shu W.S."/>
        </authorList>
    </citation>
    <scope>NUCLEOTIDE SEQUENCE [LARGE SCALE GENOMIC DNA]</scope>
    <source>
        <strain evidence="1 2">FACHB-159</strain>
    </source>
</reference>
<dbReference type="EMBL" id="JACJTU010000021">
    <property type="protein sequence ID" value="MBD2736406.1"/>
    <property type="molecule type" value="Genomic_DNA"/>
</dbReference>
<protein>
    <submittedName>
        <fullName evidence="1">Uncharacterized protein</fullName>
    </submittedName>
</protein>
<gene>
    <name evidence="1" type="ORF">H6H03_21365</name>
</gene>
<comment type="caution">
    <text evidence="1">The sequence shown here is derived from an EMBL/GenBank/DDBJ whole genome shotgun (WGS) entry which is preliminary data.</text>
</comment>
<evidence type="ECO:0000313" key="1">
    <source>
        <dbReference type="EMBL" id="MBD2736406.1"/>
    </source>
</evidence>
<evidence type="ECO:0000313" key="2">
    <source>
        <dbReference type="Proteomes" id="UP000637383"/>
    </source>
</evidence>
<dbReference type="RefSeq" id="WP_190957043.1">
    <property type="nucleotide sequence ID" value="NZ_JACJTU010000021.1"/>
</dbReference>
<keyword evidence="2" id="KW-1185">Reference proteome</keyword>
<accession>A0ABR8KC36</accession>
<organism evidence="1 2">
    <name type="scientific">Nostoc paludosum FACHB-159</name>
    <dbReference type="NCBI Taxonomy" id="2692908"/>
    <lineage>
        <taxon>Bacteria</taxon>
        <taxon>Bacillati</taxon>
        <taxon>Cyanobacteriota</taxon>
        <taxon>Cyanophyceae</taxon>
        <taxon>Nostocales</taxon>
        <taxon>Nostocaceae</taxon>
        <taxon>Nostoc</taxon>
    </lineage>
</organism>
<dbReference type="Proteomes" id="UP000637383">
    <property type="component" value="Unassembled WGS sequence"/>
</dbReference>